<comment type="caution">
    <text evidence="3">The sequence shown here is derived from an EMBL/GenBank/DDBJ whole genome shotgun (WGS) entry which is preliminary data.</text>
</comment>
<feature type="region of interest" description="Disordered" evidence="1">
    <location>
        <begin position="36"/>
        <end position="55"/>
    </location>
</feature>
<dbReference type="InterPro" id="IPR016181">
    <property type="entry name" value="Acyl_CoA_acyltransferase"/>
</dbReference>
<proteinExistence type="predicted"/>
<feature type="domain" description="N-acetyltransferase" evidence="2">
    <location>
        <begin position="117"/>
        <end position="269"/>
    </location>
</feature>
<dbReference type="Gene3D" id="3.40.630.30">
    <property type="match status" value="1"/>
</dbReference>
<keyword evidence="4" id="KW-1185">Reference proteome</keyword>
<dbReference type="Proteomes" id="UP001320766">
    <property type="component" value="Unassembled WGS sequence"/>
</dbReference>
<protein>
    <submittedName>
        <fullName evidence="3">Ribosomal protein S18 acetylase RimI-like enzyme</fullName>
    </submittedName>
</protein>
<dbReference type="PROSITE" id="PS51186">
    <property type="entry name" value="GNAT"/>
    <property type="match status" value="1"/>
</dbReference>
<feature type="region of interest" description="Disordered" evidence="1">
    <location>
        <begin position="273"/>
        <end position="309"/>
    </location>
</feature>
<reference evidence="3 4" key="1">
    <citation type="submission" date="2022-06" db="EMBL/GenBank/DDBJ databases">
        <title>Sequencing the genomes of 1000 actinobacteria strains.</title>
        <authorList>
            <person name="Klenk H.-P."/>
        </authorList>
    </citation>
    <scope>NUCLEOTIDE SEQUENCE [LARGE SCALE GENOMIC DNA]</scope>
    <source>
        <strain evidence="3 4">DSM 44170</strain>
    </source>
</reference>
<gene>
    <name evidence="3" type="ORF">HD595_005273</name>
</gene>
<dbReference type="EMBL" id="JAMZEC010000001">
    <property type="protein sequence ID" value="MCP2349151.1"/>
    <property type="molecule type" value="Genomic_DNA"/>
</dbReference>
<evidence type="ECO:0000313" key="4">
    <source>
        <dbReference type="Proteomes" id="UP001320766"/>
    </source>
</evidence>
<accession>A0ABT1K563</accession>
<name>A0ABT1K563_9ACTN</name>
<dbReference type="InterPro" id="IPR000182">
    <property type="entry name" value="GNAT_dom"/>
</dbReference>
<dbReference type="Pfam" id="PF00583">
    <property type="entry name" value="Acetyltransf_1"/>
    <property type="match status" value="1"/>
</dbReference>
<organism evidence="3 4">
    <name type="scientific">Nonomuraea roseoviolacea subsp. carminata</name>
    <dbReference type="NCBI Taxonomy" id="160689"/>
    <lineage>
        <taxon>Bacteria</taxon>
        <taxon>Bacillati</taxon>
        <taxon>Actinomycetota</taxon>
        <taxon>Actinomycetes</taxon>
        <taxon>Streptosporangiales</taxon>
        <taxon>Streptosporangiaceae</taxon>
        <taxon>Nonomuraea</taxon>
    </lineage>
</organism>
<dbReference type="RefSeq" id="WP_253773468.1">
    <property type="nucleotide sequence ID" value="NZ_BAAAVE010000048.1"/>
</dbReference>
<evidence type="ECO:0000259" key="2">
    <source>
        <dbReference type="PROSITE" id="PS51186"/>
    </source>
</evidence>
<sequence>MAWQDVIEARAVRAVPSPLESARFGRPVERLTVGAGSAAGSGAAPAQGEAPDPDDTLDAVREAVLESAADVIVLRYPAERVGWFAALTGLGRTAIYADCLMYWRLSAGRGRPPEPSPGLRTGPLHDPDAVGALVADIFAAYGNHYLADPLLDPAAALAGYQEWAACSAAEGSCVALDDGARVLGIATLEDGGPRTEILLAGVVSAAQGRGLYGHLLKAVEDHALARGGGEVVISTQSHNTRVQRAWARYGFVPVQAHVTVHLVRTALLPSAGGTAPPRSAGAASFPRPAGGAASPRSAGGTTLPRPVDA</sequence>
<evidence type="ECO:0000256" key="1">
    <source>
        <dbReference type="SAM" id="MobiDB-lite"/>
    </source>
</evidence>
<feature type="compositionally biased region" description="Low complexity" evidence="1">
    <location>
        <begin position="36"/>
        <end position="50"/>
    </location>
</feature>
<feature type="compositionally biased region" description="Low complexity" evidence="1">
    <location>
        <begin position="275"/>
        <end position="300"/>
    </location>
</feature>
<evidence type="ECO:0000313" key="3">
    <source>
        <dbReference type="EMBL" id="MCP2349151.1"/>
    </source>
</evidence>
<dbReference type="CDD" id="cd04301">
    <property type="entry name" value="NAT_SF"/>
    <property type="match status" value="1"/>
</dbReference>
<dbReference type="SUPFAM" id="SSF55729">
    <property type="entry name" value="Acyl-CoA N-acyltransferases (Nat)"/>
    <property type="match status" value="1"/>
</dbReference>